<evidence type="ECO:0000259" key="8">
    <source>
        <dbReference type="PROSITE" id="PS51502"/>
    </source>
</evidence>
<dbReference type="GeneID" id="27724436"/>
<dbReference type="HOGENOM" id="CLU_004639_1_2_1"/>
<comment type="similarity">
    <text evidence="1">Belongs to the peptidase M16 family.</text>
</comment>
<dbReference type="AlphaFoldDB" id="A0A084G6F9"/>
<comment type="caution">
    <text evidence="9">The sequence shown here is derived from an EMBL/GenBank/DDBJ whole genome shotgun (WGS) entry which is preliminary data.</text>
</comment>
<organism evidence="9 10">
    <name type="scientific">Pseudallescheria apiosperma</name>
    <name type="common">Scedosporium apiospermum</name>
    <dbReference type="NCBI Taxonomy" id="563466"/>
    <lineage>
        <taxon>Eukaryota</taxon>
        <taxon>Fungi</taxon>
        <taxon>Dikarya</taxon>
        <taxon>Ascomycota</taxon>
        <taxon>Pezizomycotina</taxon>
        <taxon>Sordariomycetes</taxon>
        <taxon>Hypocreomycetidae</taxon>
        <taxon>Microascales</taxon>
        <taxon>Microascaceae</taxon>
        <taxon>Scedosporium</taxon>
    </lineage>
</organism>
<dbReference type="GO" id="GO:0004222">
    <property type="term" value="F:metalloendopeptidase activity"/>
    <property type="evidence" value="ECO:0007669"/>
    <property type="project" value="TreeGrafter"/>
</dbReference>
<evidence type="ECO:0000256" key="4">
    <source>
        <dbReference type="ARBA" id="ARBA00022801"/>
    </source>
</evidence>
<dbReference type="RefSeq" id="XP_016642720.1">
    <property type="nucleotide sequence ID" value="XM_016787705.1"/>
</dbReference>
<dbReference type="Gene3D" id="3.30.830.10">
    <property type="entry name" value="Metalloenzyme, LuxS/M16 peptidase-like"/>
    <property type="match status" value="4"/>
</dbReference>
<feature type="region of interest" description="Disordered" evidence="7">
    <location>
        <begin position="1021"/>
        <end position="1047"/>
    </location>
</feature>
<dbReference type="GO" id="GO:0051603">
    <property type="term" value="P:proteolysis involved in protein catabolic process"/>
    <property type="evidence" value="ECO:0007669"/>
    <property type="project" value="TreeGrafter"/>
</dbReference>
<dbReference type="OMA" id="WIFDEMK"/>
<protein>
    <recommendedName>
        <fullName evidence="8">Stress-response A/B barrel domain-containing protein</fullName>
    </recommendedName>
</protein>
<feature type="domain" description="Stress-response A/B barrel" evidence="8">
    <location>
        <begin position="1123"/>
        <end position="1225"/>
    </location>
</feature>
<dbReference type="FunFam" id="3.30.830.10:FF:000004">
    <property type="entry name" value="Putative insulin-degrading enzyme"/>
    <property type="match status" value="1"/>
</dbReference>
<dbReference type="InterPro" id="IPR032632">
    <property type="entry name" value="Peptidase_M16_M"/>
</dbReference>
<dbReference type="PANTHER" id="PTHR43690">
    <property type="entry name" value="NARDILYSIN"/>
    <property type="match status" value="1"/>
</dbReference>
<dbReference type="KEGG" id="sapo:SAPIO_CDS5364"/>
<dbReference type="InterPro" id="IPR011765">
    <property type="entry name" value="Pept_M16_N"/>
</dbReference>
<dbReference type="PANTHER" id="PTHR43690:SF18">
    <property type="entry name" value="INSULIN-DEGRADING ENZYME-RELATED"/>
    <property type="match status" value="1"/>
</dbReference>
<dbReference type="SUPFAM" id="SSF63411">
    <property type="entry name" value="LuxS/MPP-like metallohydrolase"/>
    <property type="match status" value="4"/>
</dbReference>
<dbReference type="OrthoDB" id="952271at2759"/>
<dbReference type="GO" id="GO:0005829">
    <property type="term" value="C:cytosol"/>
    <property type="evidence" value="ECO:0007669"/>
    <property type="project" value="TreeGrafter"/>
</dbReference>
<dbReference type="GO" id="GO:0046872">
    <property type="term" value="F:metal ion binding"/>
    <property type="evidence" value="ECO:0007669"/>
    <property type="project" value="UniProtKB-KW"/>
</dbReference>
<dbReference type="InterPro" id="IPR011249">
    <property type="entry name" value="Metalloenz_LuxS/M16"/>
</dbReference>
<dbReference type="InterPro" id="IPR050626">
    <property type="entry name" value="Peptidase_M16"/>
</dbReference>
<evidence type="ECO:0000256" key="2">
    <source>
        <dbReference type="ARBA" id="ARBA00022670"/>
    </source>
</evidence>
<dbReference type="SUPFAM" id="SSF54909">
    <property type="entry name" value="Dimeric alpha+beta barrel"/>
    <property type="match status" value="1"/>
</dbReference>
<dbReference type="InterPro" id="IPR054734">
    <property type="entry name" value="PqqF-like_C_4"/>
</dbReference>
<evidence type="ECO:0000256" key="7">
    <source>
        <dbReference type="SAM" id="MobiDB-lite"/>
    </source>
</evidence>
<evidence type="ECO:0000256" key="3">
    <source>
        <dbReference type="ARBA" id="ARBA00022723"/>
    </source>
</evidence>
<evidence type="ECO:0000313" key="10">
    <source>
        <dbReference type="Proteomes" id="UP000028545"/>
    </source>
</evidence>
<dbReference type="InterPro" id="IPR011008">
    <property type="entry name" value="Dimeric_a/b-barrel"/>
</dbReference>
<dbReference type="VEuPathDB" id="FungiDB:SAPIO_CDS5364"/>
<dbReference type="FunFam" id="3.30.830.10:FF:000003">
    <property type="entry name" value="Insulin-degrading enzyme"/>
    <property type="match status" value="1"/>
</dbReference>
<sequence length="1230" mass="140459">MTSSDTWQAPAAQGKARLITEALEKPLLDDRSYRVIQLANEMEVLLVHDPKADKASASMDVNVGNFSDEVDMPGMAHAVEHLLFMGTKKYPGENDYSQYLSANSGHSNAYTASTSTNYYFDISAKPANDEDPSESNPSPLRGALDRFSQFFVQPLFLESTLDRELKAVDSENKKNLQNDSWRLYQLEKSLSNPNHPYCHFSTGNLEVLKYDPEARGINVREKFIEFYEKHYSANRMKLCVLGKEPLDLLEKWVVELFTPVPNKNLPINRWEDEVPLRPGELGLQCFAKPVMDSRELNLYFPFLDEENMYMSQPSRYVGHLIGHEGPGSIMSYIKAKGWANGLSAGTYPVCPGTPGIFDCQIRLTEEGLKHYKEVVKVFFQYVSLLRESPPQKWIFEEQKGIAEVGFKFKQKSPASRFTMKTSSLMQKPIPREWLLSGFSRLREFDPELIQKTIDCLRTDNFRMTIISQRFPGDWDQKEKWYGTEYKVEKIPEDFMEELRQAIKCTSENRLPALHLPHKNNFIPTKLEVEKKEVKEPAIAPAVVRNDDLVRTWWKKDDTFWVPRANLIISCKNPVLFASVENTVKTRLYADLVRDALEEFSYDAELAGLDYNVGLDSRGLSFDLSGYNDKLPVLLEQVLKTVRDLEVKDDRFDIIKERLKRGYNNWELQSSYHQIGDYLYWLNSEKGYIIEEYAAELPNITAEDLRYFKPQLLGQMHIELYVHGNMCKEDALQLTDMVQSILSPRLLPRTQWPVRRSLVLPPGSNYVYKKTLKDPANVNHCIEYWIYTGDRGDPVTRARTLFLEQVMHEPAFDQLRTKEQLGYIVFCGARVFATTYGFRWLVQSERTPQYLESRVDAFVGSFGDYLEKMTDADFENHKRSLVVRLLKKLENLDSESSRHWNQISAEYYNFGAAQENAEHVKALTKEEIIDFYKKYIDVASPTRAKLIVQLFAQGNAKSKEKMDTLLSNHLSVEPADVKEAVRSAIMDPEMRSDVPALRKYLSDELGLTEDKVEAVVSVARDPATEPKEVEEGEAVNGRDENGLSNGVNGVTKKQPMLITDVRAFKASLVASAGARPARDITEFSPQHIDNDFTLSKLPVESEFTISLNLAHPRQPQRLPSAMTVLHLVLFQFKPELSPEGISEACAKMLALKNTCLHPTSQKPYILSLTGGKDHSPEGIQDGITHAFTVEFESVEDRDYYVKTDPIHQGFIAFAGTVVEKAIVVDYTVGEF</sequence>
<dbReference type="Proteomes" id="UP000028545">
    <property type="component" value="Unassembled WGS sequence"/>
</dbReference>
<keyword evidence="2" id="KW-0645">Protease</keyword>
<dbReference type="MEROPS" id="M16.008"/>
<dbReference type="PROSITE" id="PS51502">
    <property type="entry name" value="S_R_A_B_BARREL"/>
    <property type="match status" value="1"/>
</dbReference>
<dbReference type="EMBL" id="JOWA01000098">
    <property type="protein sequence ID" value="KEZ42921.1"/>
    <property type="molecule type" value="Genomic_DNA"/>
</dbReference>
<evidence type="ECO:0000313" key="9">
    <source>
        <dbReference type="EMBL" id="KEZ42921.1"/>
    </source>
</evidence>
<dbReference type="GO" id="GO:0005739">
    <property type="term" value="C:mitochondrion"/>
    <property type="evidence" value="ECO:0007669"/>
    <property type="project" value="TreeGrafter"/>
</dbReference>
<dbReference type="Pfam" id="PF07876">
    <property type="entry name" value="Dabb"/>
    <property type="match status" value="1"/>
</dbReference>
<dbReference type="Pfam" id="PF00675">
    <property type="entry name" value="Peptidase_M16"/>
    <property type="match status" value="1"/>
</dbReference>
<gene>
    <name evidence="9" type="ORF">SAPIO_CDS5364</name>
</gene>
<reference evidence="9 10" key="1">
    <citation type="journal article" date="2014" name="Genome Announc.">
        <title>Draft genome sequence of the pathogenic fungus Scedosporium apiospermum.</title>
        <authorList>
            <person name="Vandeputte P."/>
            <person name="Ghamrawi S."/>
            <person name="Rechenmann M."/>
            <person name="Iltis A."/>
            <person name="Giraud S."/>
            <person name="Fleury M."/>
            <person name="Thornton C."/>
            <person name="Delhaes L."/>
            <person name="Meyer W."/>
            <person name="Papon N."/>
            <person name="Bouchara J.P."/>
        </authorList>
    </citation>
    <scope>NUCLEOTIDE SEQUENCE [LARGE SCALE GENOMIC DNA]</scope>
    <source>
        <strain evidence="9 10">IHEM 14462</strain>
    </source>
</reference>
<dbReference type="FunFam" id="3.30.830.10:FF:000005">
    <property type="entry name" value="nardilysin isoform X1"/>
    <property type="match status" value="1"/>
</dbReference>
<name>A0A084G6F9_PSEDA</name>
<dbReference type="Pfam" id="PF22456">
    <property type="entry name" value="PqqF-like_C_4"/>
    <property type="match status" value="1"/>
</dbReference>
<dbReference type="SMART" id="SM00886">
    <property type="entry name" value="Dabb"/>
    <property type="match status" value="1"/>
</dbReference>
<evidence type="ECO:0000256" key="5">
    <source>
        <dbReference type="ARBA" id="ARBA00022833"/>
    </source>
</evidence>
<evidence type="ECO:0000256" key="6">
    <source>
        <dbReference type="ARBA" id="ARBA00023049"/>
    </source>
</evidence>
<dbReference type="InterPro" id="IPR013097">
    <property type="entry name" value="Dabb"/>
</dbReference>
<keyword evidence="4" id="KW-0378">Hydrolase</keyword>
<dbReference type="Pfam" id="PF16187">
    <property type="entry name" value="Peptidase_M16_M"/>
    <property type="match status" value="1"/>
</dbReference>
<dbReference type="Pfam" id="PF05193">
    <property type="entry name" value="Peptidase_M16_C"/>
    <property type="match status" value="1"/>
</dbReference>
<dbReference type="GO" id="GO:0043171">
    <property type="term" value="P:peptide catabolic process"/>
    <property type="evidence" value="ECO:0007669"/>
    <property type="project" value="TreeGrafter"/>
</dbReference>
<proteinExistence type="inferred from homology"/>
<keyword evidence="3" id="KW-0479">Metal-binding</keyword>
<keyword evidence="6" id="KW-0482">Metalloprotease</keyword>
<evidence type="ECO:0000256" key="1">
    <source>
        <dbReference type="ARBA" id="ARBA00007261"/>
    </source>
</evidence>
<dbReference type="InterPro" id="IPR007863">
    <property type="entry name" value="Peptidase_M16_C"/>
</dbReference>
<dbReference type="Gene3D" id="3.30.70.100">
    <property type="match status" value="1"/>
</dbReference>
<keyword evidence="5" id="KW-0862">Zinc</keyword>
<accession>A0A084G6F9</accession>
<keyword evidence="10" id="KW-1185">Reference proteome</keyword>